<protein>
    <submittedName>
        <fullName evidence="1">Uncharacterized protein</fullName>
    </submittedName>
</protein>
<evidence type="ECO:0000313" key="1">
    <source>
        <dbReference type="EMBL" id="MFB9444305.1"/>
    </source>
</evidence>
<reference evidence="1 2" key="1">
    <citation type="submission" date="2024-09" db="EMBL/GenBank/DDBJ databases">
        <authorList>
            <person name="Sun Q."/>
            <person name="Mori K."/>
        </authorList>
    </citation>
    <scope>NUCLEOTIDE SEQUENCE [LARGE SCALE GENOMIC DNA]</scope>
    <source>
        <strain evidence="1 2">JCM 3307</strain>
    </source>
</reference>
<evidence type="ECO:0000313" key="2">
    <source>
        <dbReference type="Proteomes" id="UP001589608"/>
    </source>
</evidence>
<proteinExistence type="predicted"/>
<keyword evidence="2" id="KW-1185">Reference proteome</keyword>
<dbReference type="Proteomes" id="UP001589608">
    <property type="component" value="Unassembled WGS sequence"/>
</dbReference>
<dbReference type="RefSeq" id="WP_223105055.1">
    <property type="nucleotide sequence ID" value="NZ_CP061913.1"/>
</dbReference>
<name>A0ABV5M625_9ACTN</name>
<accession>A0ABV5M625</accession>
<dbReference type="EMBL" id="JBHMCA010000025">
    <property type="protein sequence ID" value="MFB9444305.1"/>
    <property type="molecule type" value="Genomic_DNA"/>
</dbReference>
<comment type="caution">
    <text evidence="1">The sequence shown here is derived from an EMBL/GenBank/DDBJ whole genome shotgun (WGS) entry which is preliminary data.</text>
</comment>
<organism evidence="1 2">
    <name type="scientific">Dactylosporangium vinaceum</name>
    <dbReference type="NCBI Taxonomy" id="53362"/>
    <lineage>
        <taxon>Bacteria</taxon>
        <taxon>Bacillati</taxon>
        <taxon>Actinomycetota</taxon>
        <taxon>Actinomycetes</taxon>
        <taxon>Micromonosporales</taxon>
        <taxon>Micromonosporaceae</taxon>
        <taxon>Dactylosporangium</taxon>
    </lineage>
</organism>
<gene>
    <name evidence="1" type="ORF">ACFFTR_14600</name>
</gene>
<sequence length="67" mass="7501">MHTGLSPEWDRDYDAVFAELISRDDDLVRAEFAGLTGLTGQSRTAGRAAVPVRRRGPRSRLCRFRPA</sequence>